<evidence type="ECO:0000256" key="3">
    <source>
        <dbReference type="ARBA" id="ARBA00023125"/>
    </source>
</evidence>
<dbReference type="Gene3D" id="3.90.220.20">
    <property type="entry name" value="DNA methylase specificity domains"/>
    <property type="match status" value="1"/>
</dbReference>
<reference evidence="6 7" key="2">
    <citation type="submission" date="2014-07" db="EMBL/GenBank/DDBJ databases">
        <authorList>
            <person name="Zhang J.E."/>
            <person name="Yang H."/>
            <person name="Guo J."/>
            <person name="Deng Z."/>
            <person name="Luo H."/>
            <person name="Luo M."/>
            <person name="Zhao B."/>
        </authorList>
    </citation>
    <scope>NUCLEOTIDE SEQUENCE [LARGE SCALE GENOMIC DNA]</scope>
    <source>
        <strain evidence="6">ATCC 10762</strain>
        <strain evidence="7">ATCC 10762 / DSM 40127 / CCM 3239 / JCM 4008 / LMG 5968 / NBRC 12843 / NCIMB 8234 / A-377</strain>
    </source>
</reference>
<reference evidence="5" key="5">
    <citation type="submission" date="2020-09" db="EMBL/GenBank/DDBJ databases">
        <authorList>
            <person name="Sun Q."/>
            <person name="Ohkuma M."/>
        </authorList>
    </citation>
    <scope>NUCLEOTIDE SEQUENCE</scope>
    <source>
        <strain evidence="5">JCM 4434</strain>
    </source>
</reference>
<comment type="caution">
    <text evidence="6">The sequence shown here is derived from an EMBL/GenBank/DDBJ whole genome shotgun (WGS) entry which is preliminary data.</text>
</comment>
<dbReference type="PANTHER" id="PTHR30408">
    <property type="entry name" value="TYPE-1 RESTRICTION ENZYME ECOKI SPECIFICITY PROTEIN"/>
    <property type="match status" value="1"/>
</dbReference>
<reference evidence="5 8" key="1">
    <citation type="journal article" date="2014" name="Int. J. Syst. Evol. Microbiol.">
        <title>Complete genome sequence of Corynebacterium casei LMG S-19264T (=DSM 44701T), isolated from a smear-ripened cheese.</title>
        <authorList>
            <consortium name="US DOE Joint Genome Institute (JGI-PGF)"/>
            <person name="Walter F."/>
            <person name="Albersmeier A."/>
            <person name="Kalinowski J."/>
            <person name="Ruckert C."/>
        </authorList>
    </citation>
    <scope>NUCLEOTIDE SEQUENCE [LARGE SCALE GENOMIC DNA]</scope>
    <source>
        <strain evidence="5 8">JCM 4434</strain>
    </source>
</reference>
<dbReference type="EMBL" id="JPRF03000030">
    <property type="protein sequence ID" value="OEV36127.1"/>
    <property type="molecule type" value="Genomic_DNA"/>
</dbReference>
<keyword evidence="3" id="KW-0238">DNA-binding</keyword>
<evidence type="ECO:0000313" key="8">
    <source>
        <dbReference type="Proteomes" id="UP000610124"/>
    </source>
</evidence>
<protein>
    <recommendedName>
        <fullName evidence="4">Type I restriction modification DNA specificity domain-containing protein</fullName>
    </recommendedName>
</protein>
<dbReference type="SUPFAM" id="SSF116734">
    <property type="entry name" value="DNA methylase specificity domain"/>
    <property type="match status" value="1"/>
</dbReference>
<reference evidence="6" key="4">
    <citation type="submission" date="2016-08" db="EMBL/GenBank/DDBJ databases">
        <title>Sequencing, Assembly and Comparative Genomics of S. aureofaciens ATCC 10762.</title>
        <authorList>
            <person name="Gradnigo J.S."/>
            <person name="Johnson N."/>
            <person name="Somerville G.A."/>
        </authorList>
    </citation>
    <scope>NUCLEOTIDE SEQUENCE [LARGE SCALE GENOMIC DNA]</scope>
    <source>
        <strain evidence="6">ATCC 10762</strain>
    </source>
</reference>
<dbReference type="PANTHER" id="PTHR30408:SF12">
    <property type="entry name" value="TYPE I RESTRICTION ENZYME MJAVIII SPECIFICITY SUBUNIT"/>
    <property type="match status" value="1"/>
</dbReference>
<dbReference type="KEGG" id="kau:B6264_15135"/>
<sequence length="212" mass="23029">MTYSAEQPIPADWTTTELGVLCEIQSGPGHLTNPASRSNAGIPLLRPMNIGYRGQIVHADLTFLPQEAESKVDQYRLRPGDIVCARTGDPGRAARITDAEAGWLFSGNLLRLRLRAPEWQGYLLHYLGSPVAKNWFEQASTSTVGIPSVTVAALSKLPVNLPPHAQAAAITEILEGLSEKIAVHEEIARTTAELRDLISPAMFTGAMSPHWN</sequence>
<dbReference type="InterPro" id="IPR044946">
    <property type="entry name" value="Restrct_endonuc_typeI_TRD_sf"/>
</dbReference>
<dbReference type="OrthoDB" id="3197085at2"/>
<dbReference type="GO" id="GO:0003677">
    <property type="term" value="F:DNA binding"/>
    <property type="evidence" value="ECO:0007669"/>
    <property type="project" value="UniProtKB-KW"/>
</dbReference>
<evidence type="ECO:0000256" key="1">
    <source>
        <dbReference type="ARBA" id="ARBA00010923"/>
    </source>
</evidence>
<dbReference type="Pfam" id="PF01420">
    <property type="entry name" value="Methylase_S"/>
    <property type="match status" value="1"/>
</dbReference>
<accession>A0A1E7N607</accession>
<evidence type="ECO:0000256" key="2">
    <source>
        <dbReference type="ARBA" id="ARBA00022747"/>
    </source>
</evidence>
<reference evidence="7" key="3">
    <citation type="submission" date="2016-08" db="EMBL/GenBank/DDBJ databases">
        <title>Sequencing, assembly and comparative genomics of S. aureofaciens ATCC 10762.</title>
        <authorList>
            <person name="Gradnigo J.S."/>
            <person name="Johnson N."/>
            <person name="Somerville G.A."/>
        </authorList>
    </citation>
    <scope>NUCLEOTIDE SEQUENCE [LARGE SCALE GENOMIC DNA]</scope>
    <source>
        <strain evidence="7">ATCC 10762 / DSM 40127 / CCM 3239 / JCM 4008 / LMG 5968 / NBRC 12843 / NCIMB 8234 / A-377</strain>
    </source>
</reference>
<dbReference type="GeneID" id="97489571"/>
<keyword evidence="7" id="KW-1185">Reference proteome</keyword>
<dbReference type="RefSeq" id="WP_030597239.1">
    <property type="nucleotide sequence ID" value="NZ_BMUB01000028.1"/>
</dbReference>
<evidence type="ECO:0000313" key="5">
    <source>
        <dbReference type="EMBL" id="GGV02715.1"/>
    </source>
</evidence>
<name>A0A1E7N607_KITAU</name>
<dbReference type="AlphaFoldDB" id="A0A1E7N607"/>
<dbReference type="REBASE" id="196449">
    <property type="entry name" value="S.SauDM1ORF15140P"/>
</dbReference>
<feature type="domain" description="Type I restriction modification DNA specificity" evidence="4">
    <location>
        <begin position="10"/>
        <end position="187"/>
    </location>
</feature>
<keyword evidence="2" id="KW-0680">Restriction system</keyword>
<dbReference type="Proteomes" id="UP000037395">
    <property type="component" value="Unassembled WGS sequence"/>
</dbReference>
<dbReference type="GO" id="GO:0009307">
    <property type="term" value="P:DNA restriction-modification system"/>
    <property type="evidence" value="ECO:0007669"/>
    <property type="project" value="UniProtKB-KW"/>
</dbReference>
<dbReference type="Proteomes" id="UP000610124">
    <property type="component" value="Unassembled WGS sequence"/>
</dbReference>
<dbReference type="EMBL" id="BMUB01000028">
    <property type="protein sequence ID" value="GGV02715.1"/>
    <property type="molecule type" value="Genomic_DNA"/>
</dbReference>
<gene>
    <name evidence="5" type="ORF">GCM10010502_66700</name>
    <name evidence="6" type="ORF">HS99_0031155</name>
</gene>
<accession>A0A8H9I133</accession>
<dbReference type="InterPro" id="IPR052021">
    <property type="entry name" value="Type-I_RS_S_subunit"/>
</dbReference>
<evidence type="ECO:0000313" key="7">
    <source>
        <dbReference type="Proteomes" id="UP000037395"/>
    </source>
</evidence>
<organism evidence="6 7">
    <name type="scientific">Kitasatospora aureofaciens</name>
    <name type="common">Streptomyces aureofaciens</name>
    <dbReference type="NCBI Taxonomy" id="1894"/>
    <lineage>
        <taxon>Bacteria</taxon>
        <taxon>Bacillati</taxon>
        <taxon>Actinomycetota</taxon>
        <taxon>Actinomycetes</taxon>
        <taxon>Kitasatosporales</taxon>
        <taxon>Streptomycetaceae</taxon>
        <taxon>Kitasatospora</taxon>
    </lineage>
</organism>
<evidence type="ECO:0000259" key="4">
    <source>
        <dbReference type="Pfam" id="PF01420"/>
    </source>
</evidence>
<evidence type="ECO:0000313" key="6">
    <source>
        <dbReference type="EMBL" id="OEV36127.1"/>
    </source>
</evidence>
<proteinExistence type="inferred from homology"/>
<comment type="similarity">
    <text evidence="1">Belongs to the type-I restriction system S methylase family.</text>
</comment>
<dbReference type="InterPro" id="IPR000055">
    <property type="entry name" value="Restrct_endonuc_typeI_TRD"/>
</dbReference>